<evidence type="ECO:0000313" key="2">
    <source>
        <dbReference type="Proteomes" id="UP000295727"/>
    </source>
</evidence>
<dbReference type="AlphaFoldDB" id="A0A4P7CZ45"/>
<dbReference type="OrthoDB" id="1956004at2"/>
<dbReference type="SUPFAM" id="SSF53955">
    <property type="entry name" value="Lysozyme-like"/>
    <property type="match status" value="1"/>
</dbReference>
<reference evidence="1 2" key="1">
    <citation type="submission" date="2019-03" db="EMBL/GenBank/DDBJ databases">
        <title>Paraburkholderia sp. 7MH5, isolated from subtropical forest soil.</title>
        <authorList>
            <person name="Gao Z.-H."/>
            <person name="Qiu L.-H."/>
        </authorList>
    </citation>
    <scope>NUCLEOTIDE SEQUENCE [LARGE SCALE GENOMIC DNA]</scope>
    <source>
        <strain evidence="1 2">7MH5</strain>
    </source>
</reference>
<sequence>MAWGKKVSRQFKQKVILISQDLGLNPSYLMSAMAFETGESFRPDIRNAAGSGATGLIQFMPSTAANLGTTTAQLAHMTDVEQLDYVKKYFLPKQGKLHTLEDVYCMIFYPKAIGTQNDYIIARKKKINNSGVEVDDPIYWQNAGFDTGNVGYITKYQISSKLREKYRKGMSDGYIG</sequence>
<dbReference type="KEGG" id="ppai:E1956_23930"/>
<proteinExistence type="predicted"/>
<dbReference type="EMBL" id="CP038149">
    <property type="protein sequence ID" value="QBR00808.1"/>
    <property type="molecule type" value="Genomic_DNA"/>
</dbReference>
<evidence type="ECO:0000313" key="1">
    <source>
        <dbReference type="EMBL" id="QBR00808.1"/>
    </source>
</evidence>
<protein>
    <submittedName>
        <fullName evidence="1">Lytic transglycosylase</fullName>
    </submittedName>
</protein>
<dbReference type="Gene3D" id="1.10.530.10">
    <property type="match status" value="1"/>
</dbReference>
<accession>A0A4P7CZ45</accession>
<gene>
    <name evidence="1" type="ORF">E1956_23930</name>
</gene>
<keyword evidence="2" id="KW-1185">Reference proteome</keyword>
<organism evidence="1 2">
    <name type="scientific">Paraburkholderia pallida</name>
    <dbReference type="NCBI Taxonomy" id="2547399"/>
    <lineage>
        <taxon>Bacteria</taxon>
        <taxon>Pseudomonadati</taxon>
        <taxon>Pseudomonadota</taxon>
        <taxon>Betaproteobacteria</taxon>
        <taxon>Burkholderiales</taxon>
        <taxon>Burkholderiaceae</taxon>
        <taxon>Paraburkholderia</taxon>
    </lineage>
</organism>
<dbReference type="InterPro" id="IPR023346">
    <property type="entry name" value="Lysozyme-like_dom_sf"/>
</dbReference>
<name>A0A4P7CZ45_9BURK</name>
<dbReference type="Proteomes" id="UP000295727">
    <property type="component" value="Chromosome 2"/>
</dbReference>